<name>A0A4S8L085_DENBC</name>
<proteinExistence type="predicted"/>
<organism evidence="1 2">
    <name type="scientific">Dendrothele bispora (strain CBS 962.96)</name>
    <dbReference type="NCBI Taxonomy" id="1314807"/>
    <lineage>
        <taxon>Eukaryota</taxon>
        <taxon>Fungi</taxon>
        <taxon>Dikarya</taxon>
        <taxon>Basidiomycota</taxon>
        <taxon>Agaricomycotina</taxon>
        <taxon>Agaricomycetes</taxon>
        <taxon>Agaricomycetidae</taxon>
        <taxon>Agaricales</taxon>
        <taxon>Agaricales incertae sedis</taxon>
        <taxon>Dendrothele</taxon>
    </lineage>
</organism>
<sequence length="123" mass="13851">MLKRLSIISFLHPQLTTPLKALHVPRKNLAPLSLSLLIFNLMLTLHLISRPANPLELRPQPNCIKLKTQHLALPHISTVPQALILLYTPQDRYREEGVRLGTNNNASAYGGSKLFYLPLRSSI</sequence>
<evidence type="ECO:0000313" key="2">
    <source>
        <dbReference type="Proteomes" id="UP000297245"/>
    </source>
</evidence>
<evidence type="ECO:0000313" key="1">
    <source>
        <dbReference type="EMBL" id="THU81680.1"/>
    </source>
</evidence>
<protein>
    <submittedName>
        <fullName evidence="1">Uncharacterized protein</fullName>
    </submittedName>
</protein>
<keyword evidence="2" id="KW-1185">Reference proteome</keyword>
<gene>
    <name evidence="1" type="ORF">K435DRAFT_469823</name>
</gene>
<accession>A0A4S8L085</accession>
<dbReference type="EMBL" id="ML179787">
    <property type="protein sequence ID" value="THU81680.1"/>
    <property type="molecule type" value="Genomic_DNA"/>
</dbReference>
<dbReference type="AlphaFoldDB" id="A0A4S8L085"/>
<dbReference type="Proteomes" id="UP000297245">
    <property type="component" value="Unassembled WGS sequence"/>
</dbReference>
<reference evidence="1 2" key="1">
    <citation type="journal article" date="2019" name="Nat. Ecol. Evol.">
        <title>Megaphylogeny resolves global patterns of mushroom evolution.</title>
        <authorList>
            <person name="Varga T."/>
            <person name="Krizsan K."/>
            <person name="Foldi C."/>
            <person name="Dima B."/>
            <person name="Sanchez-Garcia M."/>
            <person name="Sanchez-Ramirez S."/>
            <person name="Szollosi G.J."/>
            <person name="Szarkandi J.G."/>
            <person name="Papp V."/>
            <person name="Albert L."/>
            <person name="Andreopoulos W."/>
            <person name="Angelini C."/>
            <person name="Antonin V."/>
            <person name="Barry K.W."/>
            <person name="Bougher N.L."/>
            <person name="Buchanan P."/>
            <person name="Buyck B."/>
            <person name="Bense V."/>
            <person name="Catcheside P."/>
            <person name="Chovatia M."/>
            <person name="Cooper J."/>
            <person name="Damon W."/>
            <person name="Desjardin D."/>
            <person name="Finy P."/>
            <person name="Geml J."/>
            <person name="Haridas S."/>
            <person name="Hughes K."/>
            <person name="Justo A."/>
            <person name="Karasinski D."/>
            <person name="Kautmanova I."/>
            <person name="Kiss B."/>
            <person name="Kocsube S."/>
            <person name="Kotiranta H."/>
            <person name="LaButti K.M."/>
            <person name="Lechner B.E."/>
            <person name="Liimatainen K."/>
            <person name="Lipzen A."/>
            <person name="Lukacs Z."/>
            <person name="Mihaltcheva S."/>
            <person name="Morgado L.N."/>
            <person name="Niskanen T."/>
            <person name="Noordeloos M.E."/>
            <person name="Ohm R.A."/>
            <person name="Ortiz-Santana B."/>
            <person name="Ovrebo C."/>
            <person name="Racz N."/>
            <person name="Riley R."/>
            <person name="Savchenko A."/>
            <person name="Shiryaev A."/>
            <person name="Soop K."/>
            <person name="Spirin V."/>
            <person name="Szebenyi C."/>
            <person name="Tomsovsky M."/>
            <person name="Tulloss R.E."/>
            <person name="Uehling J."/>
            <person name="Grigoriev I.V."/>
            <person name="Vagvolgyi C."/>
            <person name="Papp T."/>
            <person name="Martin F.M."/>
            <person name="Miettinen O."/>
            <person name="Hibbett D.S."/>
            <person name="Nagy L.G."/>
        </authorList>
    </citation>
    <scope>NUCLEOTIDE SEQUENCE [LARGE SCALE GENOMIC DNA]</scope>
    <source>
        <strain evidence="1 2">CBS 962.96</strain>
    </source>
</reference>